<proteinExistence type="predicted"/>
<sequence length="67" mass="7550">MRSKGSAYLVSGGLLRLLGNFSSSLCGFLLFVEQHYQGRTIQFSFTHAPNVRRYIHKGTEKDVGIMQ</sequence>
<keyword evidence="1" id="KW-0812">Transmembrane</keyword>
<evidence type="ECO:0000313" key="2">
    <source>
        <dbReference type="EMBL" id="OCL05934.1"/>
    </source>
</evidence>
<evidence type="ECO:0000313" key="3">
    <source>
        <dbReference type="Proteomes" id="UP000250140"/>
    </source>
</evidence>
<accession>A0A8E2EW36</accession>
<dbReference type="EMBL" id="KV750173">
    <property type="protein sequence ID" value="OCL05934.1"/>
    <property type="molecule type" value="Genomic_DNA"/>
</dbReference>
<protein>
    <submittedName>
        <fullName evidence="2">Uncharacterized protein</fullName>
    </submittedName>
</protein>
<keyword evidence="3" id="KW-1185">Reference proteome</keyword>
<keyword evidence="1" id="KW-0472">Membrane</keyword>
<reference evidence="2 3" key="1">
    <citation type="journal article" date="2016" name="Nat. Commun.">
        <title>Ectomycorrhizal ecology is imprinted in the genome of the dominant symbiotic fungus Cenococcum geophilum.</title>
        <authorList>
            <consortium name="DOE Joint Genome Institute"/>
            <person name="Peter M."/>
            <person name="Kohler A."/>
            <person name="Ohm R.A."/>
            <person name="Kuo A."/>
            <person name="Krutzmann J."/>
            <person name="Morin E."/>
            <person name="Arend M."/>
            <person name="Barry K.W."/>
            <person name="Binder M."/>
            <person name="Choi C."/>
            <person name="Clum A."/>
            <person name="Copeland A."/>
            <person name="Grisel N."/>
            <person name="Haridas S."/>
            <person name="Kipfer T."/>
            <person name="LaButti K."/>
            <person name="Lindquist E."/>
            <person name="Lipzen A."/>
            <person name="Maire R."/>
            <person name="Meier B."/>
            <person name="Mihaltcheva S."/>
            <person name="Molinier V."/>
            <person name="Murat C."/>
            <person name="Poggeler S."/>
            <person name="Quandt C.A."/>
            <person name="Sperisen C."/>
            <person name="Tritt A."/>
            <person name="Tisserant E."/>
            <person name="Crous P.W."/>
            <person name="Henrissat B."/>
            <person name="Nehls U."/>
            <person name="Egli S."/>
            <person name="Spatafora J.W."/>
            <person name="Grigoriev I.V."/>
            <person name="Martin F.M."/>
        </authorList>
    </citation>
    <scope>NUCLEOTIDE SEQUENCE [LARGE SCALE GENOMIC DNA]</scope>
    <source>
        <strain evidence="2 3">CBS 207.34</strain>
    </source>
</reference>
<name>A0A8E2EW36_9PEZI</name>
<organism evidence="2 3">
    <name type="scientific">Glonium stellatum</name>
    <dbReference type="NCBI Taxonomy" id="574774"/>
    <lineage>
        <taxon>Eukaryota</taxon>
        <taxon>Fungi</taxon>
        <taxon>Dikarya</taxon>
        <taxon>Ascomycota</taxon>
        <taxon>Pezizomycotina</taxon>
        <taxon>Dothideomycetes</taxon>
        <taxon>Pleosporomycetidae</taxon>
        <taxon>Gloniales</taxon>
        <taxon>Gloniaceae</taxon>
        <taxon>Glonium</taxon>
    </lineage>
</organism>
<gene>
    <name evidence="2" type="ORF">AOQ84DRAFT_88094</name>
</gene>
<feature type="transmembrane region" description="Helical" evidence="1">
    <location>
        <begin position="6"/>
        <end position="32"/>
    </location>
</feature>
<dbReference type="Proteomes" id="UP000250140">
    <property type="component" value="Unassembled WGS sequence"/>
</dbReference>
<dbReference type="AlphaFoldDB" id="A0A8E2EW36"/>
<evidence type="ECO:0000256" key="1">
    <source>
        <dbReference type="SAM" id="Phobius"/>
    </source>
</evidence>
<keyword evidence="1" id="KW-1133">Transmembrane helix</keyword>